<gene>
    <name evidence="7" type="primary">chpE</name>
    <name evidence="7" type="ORF">PKB_0437</name>
</gene>
<comment type="subcellular location">
    <subcellularLocation>
        <location evidence="1">Cell membrane</location>
        <topology evidence="1">Multi-pass membrane protein</topology>
    </subcellularLocation>
</comment>
<name>A0A024H9X2_PSEKB</name>
<evidence type="ECO:0000256" key="2">
    <source>
        <dbReference type="ARBA" id="ARBA00022475"/>
    </source>
</evidence>
<dbReference type="KEGG" id="pkc:PKB_0437"/>
<reference evidence="7 8" key="1">
    <citation type="submission" date="2013-03" db="EMBL/GenBank/DDBJ databases">
        <authorList>
            <person name="Linke B."/>
        </authorList>
    </citation>
    <scope>NUCLEOTIDE SEQUENCE [LARGE SCALE GENOMIC DNA]</scope>
    <source>
        <strain evidence="7 8">B13</strain>
    </source>
</reference>
<evidence type="ECO:0000256" key="1">
    <source>
        <dbReference type="ARBA" id="ARBA00004651"/>
    </source>
</evidence>
<dbReference type="EMBL" id="HG322950">
    <property type="protein sequence ID" value="CDF81815.1"/>
    <property type="molecule type" value="Genomic_DNA"/>
</dbReference>
<dbReference type="RefSeq" id="WP_043248647.1">
    <property type="nucleotide sequence ID" value="NZ_HG322950.1"/>
</dbReference>
<proteinExistence type="predicted"/>
<dbReference type="PANTHER" id="PTHR30086:SF20">
    <property type="entry name" value="ARGININE EXPORTER PROTEIN ARGO-RELATED"/>
    <property type="match status" value="1"/>
</dbReference>
<dbReference type="PATRIC" id="fig|1301098.3.peg.448"/>
<feature type="transmembrane region" description="Helical" evidence="6">
    <location>
        <begin position="40"/>
        <end position="64"/>
    </location>
</feature>
<dbReference type="AlphaFoldDB" id="A0A024H9X2"/>
<feature type="transmembrane region" description="Helical" evidence="6">
    <location>
        <begin position="148"/>
        <end position="172"/>
    </location>
</feature>
<organism evidence="7 8">
    <name type="scientific">Pseudomonas knackmussii (strain DSM 6978 / CCUG 54928 / LMG 23759 / B13)</name>
    <dbReference type="NCBI Taxonomy" id="1301098"/>
    <lineage>
        <taxon>Bacteria</taxon>
        <taxon>Pseudomonadati</taxon>
        <taxon>Pseudomonadota</taxon>
        <taxon>Gammaproteobacteria</taxon>
        <taxon>Pseudomonadales</taxon>
        <taxon>Pseudomonadaceae</taxon>
        <taxon>Pseudomonas</taxon>
    </lineage>
</organism>
<evidence type="ECO:0000313" key="7">
    <source>
        <dbReference type="EMBL" id="CDF81815.1"/>
    </source>
</evidence>
<dbReference type="eggNOG" id="COG1280">
    <property type="taxonomic scope" value="Bacteria"/>
</dbReference>
<protein>
    <submittedName>
        <fullName evidence="7">Chemotactic transduction protein ChpE</fullName>
    </submittedName>
</protein>
<sequence>MLAIFLAALLFGFAFNVSPGAVFSETLRRGLTGGFRPALLVQLGSLIGDAVWALVGLTGLALLLAHDQVRVPLTLACAAYLAWLGIQGLRDAWRPPLGEAEATAANGNAFASGAAISLSNPKNIVYWGALGSALAGIVEGAPSQAQSLVFFAGFMLSSLIWCFLCAGLVDWLRRNTSLFWHRVSYAGCGVLLLGLAGLALRGI</sequence>
<evidence type="ECO:0000256" key="3">
    <source>
        <dbReference type="ARBA" id="ARBA00022692"/>
    </source>
</evidence>
<dbReference type="OrthoDB" id="581870at2"/>
<dbReference type="GO" id="GO:0015171">
    <property type="term" value="F:amino acid transmembrane transporter activity"/>
    <property type="evidence" value="ECO:0007669"/>
    <property type="project" value="TreeGrafter"/>
</dbReference>
<reference evidence="7 8" key="2">
    <citation type="submission" date="2014-05" db="EMBL/GenBank/DDBJ databases">
        <title>Genome sequence of the 3-chlorobenzoate degrading bacterium Pseudomonas knackmussii B13 shows multiple evidence for horizontal gene transfer.</title>
        <authorList>
            <person name="Miyazaki R."/>
            <person name="Bertelli C."/>
            <person name="Falquet L."/>
            <person name="Robinson-Rechavi M."/>
            <person name="Gharib W."/>
            <person name="Roy S."/>
            <person name="Van der Meer J.R."/>
        </authorList>
    </citation>
    <scope>NUCLEOTIDE SEQUENCE [LARGE SCALE GENOMIC DNA]</scope>
    <source>
        <strain evidence="7 8">B13</strain>
    </source>
</reference>
<keyword evidence="4 6" id="KW-1133">Transmembrane helix</keyword>
<dbReference type="STRING" id="1301098.PKB_0437"/>
<feature type="transmembrane region" description="Helical" evidence="6">
    <location>
        <begin position="71"/>
        <end position="89"/>
    </location>
</feature>
<evidence type="ECO:0000256" key="5">
    <source>
        <dbReference type="ARBA" id="ARBA00023136"/>
    </source>
</evidence>
<keyword evidence="2" id="KW-1003">Cell membrane</keyword>
<dbReference type="Proteomes" id="UP000025241">
    <property type="component" value="Chromosome I"/>
</dbReference>
<dbReference type="GO" id="GO:0005886">
    <property type="term" value="C:plasma membrane"/>
    <property type="evidence" value="ECO:0007669"/>
    <property type="project" value="UniProtKB-SubCell"/>
</dbReference>
<keyword evidence="8" id="KW-1185">Reference proteome</keyword>
<dbReference type="InterPro" id="IPR001123">
    <property type="entry name" value="LeuE-type"/>
</dbReference>
<feature type="transmembrane region" description="Helical" evidence="6">
    <location>
        <begin position="178"/>
        <end position="200"/>
    </location>
</feature>
<dbReference type="HOGENOM" id="CLU_087840_1_0_6"/>
<keyword evidence="5 6" id="KW-0472">Membrane</keyword>
<keyword evidence="3 6" id="KW-0812">Transmembrane</keyword>
<dbReference type="PANTHER" id="PTHR30086">
    <property type="entry name" value="ARGININE EXPORTER PROTEIN ARGO"/>
    <property type="match status" value="1"/>
</dbReference>
<evidence type="ECO:0000313" key="8">
    <source>
        <dbReference type="Proteomes" id="UP000025241"/>
    </source>
</evidence>
<dbReference type="Pfam" id="PF01810">
    <property type="entry name" value="LysE"/>
    <property type="match status" value="1"/>
</dbReference>
<evidence type="ECO:0000256" key="6">
    <source>
        <dbReference type="SAM" id="Phobius"/>
    </source>
</evidence>
<evidence type="ECO:0000256" key="4">
    <source>
        <dbReference type="ARBA" id="ARBA00022989"/>
    </source>
</evidence>
<accession>A0A024H9X2</accession>